<dbReference type="AlphaFoldDB" id="A0A2I0IZA8"/>
<dbReference type="Proteomes" id="UP000233551">
    <property type="component" value="Unassembled WGS sequence"/>
</dbReference>
<gene>
    <name evidence="2" type="ORF">CRG98_030266</name>
</gene>
<evidence type="ECO:0000313" key="3">
    <source>
        <dbReference type="Proteomes" id="UP000233551"/>
    </source>
</evidence>
<keyword evidence="3" id="KW-1185">Reference proteome</keyword>
<evidence type="ECO:0000313" key="2">
    <source>
        <dbReference type="EMBL" id="PKI49338.1"/>
    </source>
</evidence>
<feature type="compositionally biased region" description="Pro residues" evidence="1">
    <location>
        <begin position="74"/>
        <end position="86"/>
    </location>
</feature>
<feature type="compositionally biased region" description="Polar residues" evidence="1">
    <location>
        <begin position="63"/>
        <end position="73"/>
    </location>
</feature>
<evidence type="ECO:0000256" key="1">
    <source>
        <dbReference type="SAM" id="MobiDB-lite"/>
    </source>
</evidence>
<accession>A0A2I0IZA8</accession>
<feature type="compositionally biased region" description="Pro residues" evidence="1">
    <location>
        <begin position="96"/>
        <end position="124"/>
    </location>
</feature>
<reference evidence="2 3" key="1">
    <citation type="submission" date="2017-11" db="EMBL/GenBank/DDBJ databases">
        <title>De-novo sequencing of pomegranate (Punica granatum L.) genome.</title>
        <authorList>
            <person name="Akparov Z."/>
            <person name="Amiraslanov A."/>
            <person name="Hajiyeva S."/>
            <person name="Abbasov M."/>
            <person name="Kaur K."/>
            <person name="Hamwieh A."/>
            <person name="Solovyev V."/>
            <person name="Salamov A."/>
            <person name="Braich B."/>
            <person name="Kosarev P."/>
            <person name="Mahmoud A."/>
            <person name="Hajiyev E."/>
            <person name="Babayeva S."/>
            <person name="Izzatullayeva V."/>
            <person name="Mammadov A."/>
            <person name="Mammadov A."/>
            <person name="Sharifova S."/>
            <person name="Ojaghi J."/>
            <person name="Eynullazada K."/>
            <person name="Bayramov B."/>
            <person name="Abdulazimova A."/>
            <person name="Shahmuradov I."/>
        </authorList>
    </citation>
    <scope>NUCLEOTIDE SEQUENCE [LARGE SCALE GENOMIC DNA]</scope>
    <source>
        <strain evidence="3">cv. AG2017</strain>
        <tissue evidence="2">Leaf</tissue>
    </source>
</reference>
<protein>
    <submittedName>
        <fullName evidence="2">Uncharacterized protein</fullName>
    </submittedName>
</protein>
<name>A0A2I0IZA8_PUNGR</name>
<proteinExistence type="predicted"/>
<feature type="region of interest" description="Disordered" evidence="1">
    <location>
        <begin position="36"/>
        <end position="124"/>
    </location>
</feature>
<dbReference type="EMBL" id="PGOL01002250">
    <property type="protein sequence ID" value="PKI49338.1"/>
    <property type="molecule type" value="Genomic_DNA"/>
</dbReference>
<organism evidence="2 3">
    <name type="scientific">Punica granatum</name>
    <name type="common">Pomegranate</name>
    <dbReference type="NCBI Taxonomy" id="22663"/>
    <lineage>
        <taxon>Eukaryota</taxon>
        <taxon>Viridiplantae</taxon>
        <taxon>Streptophyta</taxon>
        <taxon>Embryophyta</taxon>
        <taxon>Tracheophyta</taxon>
        <taxon>Spermatophyta</taxon>
        <taxon>Magnoliopsida</taxon>
        <taxon>eudicotyledons</taxon>
        <taxon>Gunneridae</taxon>
        <taxon>Pentapetalae</taxon>
        <taxon>rosids</taxon>
        <taxon>malvids</taxon>
        <taxon>Myrtales</taxon>
        <taxon>Lythraceae</taxon>
        <taxon>Punica</taxon>
    </lineage>
</organism>
<comment type="caution">
    <text evidence="2">The sequence shown here is derived from an EMBL/GenBank/DDBJ whole genome shotgun (WGS) entry which is preliminary data.</text>
</comment>
<sequence length="124" mass="12751">MAMNHALFQACESTLLRFSGVPGEWVERVCHGVQEAGPGKTKAQSGQDFPAPPALSAVGVSVSPPTSHQSPLSPSAPDPNPLPCPSFLPADGLPRRPSPPPPHTAGPPSLPQGQAPPPSQLHPL</sequence>